<dbReference type="NCBIfam" id="TIGR02532">
    <property type="entry name" value="IV_pilin_GFxxxE"/>
    <property type="match status" value="1"/>
</dbReference>
<dbReference type="PROSITE" id="PS00409">
    <property type="entry name" value="PROKAR_NTER_METHYL"/>
    <property type="match status" value="1"/>
</dbReference>
<organism evidence="2 3">
    <name type="scientific">Nitrincola iocasae</name>
    <dbReference type="NCBI Taxonomy" id="2614693"/>
    <lineage>
        <taxon>Bacteria</taxon>
        <taxon>Pseudomonadati</taxon>
        <taxon>Pseudomonadota</taxon>
        <taxon>Gammaproteobacteria</taxon>
        <taxon>Oceanospirillales</taxon>
        <taxon>Oceanospirillaceae</taxon>
        <taxon>Nitrincola</taxon>
    </lineage>
</organism>
<name>A0A5J6LHV3_9GAMM</name>
<dbReference type="InterPro" id="IPR012902">
    <property type="entry name" value="N_methyl_site"/>
</dbReference>
<dbReference type="KEGG" id="nik:F5I99_17395"/>
<keyword evidence="1" id="KW-0812">Transmembrane</keyword>
<accession>A0A5J6LHV3</accession>
<dbReference type="Pfam" id="PF07963">
    <property type="entry name" value="N_methyl"/>
    <property type="match status" value="1"/>
</dbReference>
<proteinExistence type="predicted"/>
<keyword evidence="1" id="KW-1133">Transmembrane helix</keyword>
<sequence>MSQHPQRISGFTLIELIIVIVLLGVLGTVTIGILLQPFQAFQDQSRRASLVAEADQVLTRMTREIRMALPNSVRITESNGNQYLEFIPTIGGGRYRALADLSDPDNPVGDVLDFTTMDNSFEVLGGVLGEFSPGDYVVVFNASTDQNSSANAYRGDNRAALTAGSSNDALQIQPAEFPFASLEAQRFDIVPQTGPVTYACLESQLQRYSGYGFQTSQPTGLTSGHLMASRIGQCEFNYLPGDHIRNGVVTLQLSITEDDETVEMLYQAQVMNTP</sequence>
<dbReference type="EMBL" id="CP044222">
    <property type="protein sequence ID" value="QEW08125.1"/>
    <property type="molecule type" value="Genomic_DNA"/>
</dbReference>
<protein>
    <submittedName>
        <fullName evidence="2">Prepilin-type N-terminal cleavage/methylation domain-containing protein</fullName>
    </submittedName>
</protein>
<dbReference type="AlphaFoldDB" id="A0A5J6LHV3"/>
<evidence type="ECO:0000313" key="3">
    <source>
        <dbReference type="Proteomes" id="UP000325606"/>
    </source>
</evidence>
<dbReference type="Proteomes" id="UP000325606">
    <property type="component" value="Chromosome"/>
</dbReference>
<dbReference type="InterPro" id="IPR045584">
    <property type="entry name" value="Pilin-like"/>
</dbReference>
<keyword evidence="3" id="KW-1185">Reference proteome</keyword>
<reference evidence="2 3" key="1">
    <citation type="submission" date="2019-09" db="EMBL/GenBank/DDBJ databases">
        <title>Nitrincola iocasae sp. nov., a bacterium isolated from the sediment collected at a cold seep field in South China Sea.</title>
        <authorList>
            <person name="Zhang H."/>
            <person name="Wang H."/>
            <person name="Li C."/>
        </authorList>
    </citation>
    <scope>NUCLEOTIDE SEQUENCE [LARGE SCALE GENOMIC DNA]</scope>
    <source>
        <strain evidence="2 3">KXZD1103</strain>
    </source>
</reference>
<keyword evidence="1" id="KW-0472">Membrane</keyword>
<feature type="transmembrane region" description="Helical" evidence="1">
    <location>
        <begin position="12"/>
        <end position="35"/>
    </location>
</feature>
<gene>
    <name evidence="2" type="ORF">F5I99_17395</name>
</gene>
<dbReference type="RefSeq" id="WP_151058237.1">
    <property type="nucleotide sequence ID" value="NZ_CP044222.1"/>
</dbReference>
<evidence type="ECO:0000313" key="2">
    <source>
        <dbReference type="EMBL" id="QEW08125.1"/>
    </source>
</evidence>
<dbReference type="Gene3D" id="3.30.700.10">
    <property type="entry name" value="Glycoprotein, Type 4 Pilin"/>
    <property type="match status" value="1"/>
</dbReference>
<evidence type="ECO:0000256" key="1">
    <source>
        <dbReference type="SAM" id="Phobius"/>
    </source>
</evidence>
<dbReference type="SUPFAM" id="SSF54523">
    <property type="entry name" value="Pili subunits"/>
    <property type="match status" value="1"/>
</dbReference>